<keyword evidence="4" id="KW-0804">Transcription</keyword>
<dbReference type="Proteomes" id="UP001230156">
    <property type="component" value="Unassembled WGS sequence"/>
</dbReference>
<keyword evidence="3" id="KW-0238">DNA-binding</keyword>
<gene>
    <name evidence="6" type="ORF">Q8A70_28550</name>
</gene>
<dbReference type="SUPFAM" id="SSF53850">
    <property type="entry name" value="Periplasmic binding protein-like II"/>
    <property type="match status" value="1"/>
</dbReference>
<sequence length="306" mass="33942">MNEEDFKPREIEVFAAIMTHGTTTRAAEALELTQPAVSKTLARFQQKAGFEVFKKHRQRLVPTQEAHMLYAEVQRTYESARQISRTARDIRSLQNGRLNICSLPAIGLTVLPGIVSEFSEAHPDVPITIDIRASATVIERASRGQIDMGIAVTSMIENSAVTRRLLAATRAVCAIPKGHSLAALDEIRPTDMEGMDFISFGSTDPLRLQVDRVCEEAGVKRNMRIECTLASACLQFVAEGAGISVVDNISAWKMRHAVEFRPFIPQLQIELSLYRPWGTPQSAICNAFTEHLVRRVKEISRKAAGV</sequence>
<dbReference type="Pfam" id="PF00126">
    <property type="entry name" value="HTH_1"/>
    <property type="match status" value="1"/>
</dbReference>
<dbReference type="PROSITE" id="PS50931">
    <property type="entry name" value="HTH_LYSR"/>
    <property type="match status" value="1"/>
</dbReference>
<dbReference type="InterPro" id="IPR000847">
    <property type="entry name" value="LysR_HTH_N"/>
</dbReference>
<dbReference type="Gene3D" id="3.40.190.290">
    <property type="match status" value="1"/>
</dbReference>
<evidence type="ECO:0000313" key="6">
    <source>
        <dbReference type="EMBL" id="MDQ7251671.1"/>
    </source>
</evidence>
<evidence type="ECO:0000259" key="5">
    <source>
        <dbReference type="PROSITE" id="PS50931"/>
    </source>
</evidence>
<evidence type="ECO:0000256" key="4">
    <source>
        <dbReference type="ARBA" id="ARBA00023163"/>
    </source>
</evidence>
<evidence type="ECO:0000313" key="7">
    <source>
        <dbReference type="Proteomes" id="UP001230156"/>
    </source>
</evidence>
<proteinExistence type="inferred from homology"/>
<evidence type="ECO:0000256" key="1">
    <source>
        <dbReference type="ARBA" id="ARBA00009437"/>
    </source>
</evidence>
<dbReference type="InterPro" id="IPR036390">
    <property type="entry name" value="WH_DNA-bd_sf"/>
</dbReference>
<dbReference type="Pfam" id="PF03466">
    <property type="entry name" value="LysR_substrate"/>
    <property type="match status" value="1"/>
</dbReference>
<organism evidence="6 7">
    <name type="scientific">Dongia sedimenti</name>
    <dbReference type="NCBI Taxonomy" id="3064282"/>
    <lineage>
        <taxon>Bacteria</taxon>
        <taxon>Pseudomonadati</taxon>
        <taxon>Pseudomonadota</taxon>
        <taxon>Alphaproteobacteria</taxon>
        <taxon>Rhodospirillales</taxon>
        <taxon>Dongiaceae</taxon>
        <taxon>Dongia</taxon>
    </lineage>
</organism>
<dbReference type="RefSeq" id="WP_379962243.1">
    <property type="nucleotide sequence ID" value="NZ_JAUYVI010000016.1"/>
</dbReference>
<keyword evidence="7" id="KW-1185">Reference proteome</keyword>
<evidence type="ECO:0000256" key="3">
    <source>
        <dbReference type="ARBA" id="ARBA00023125"/>
    </source>
</evidence>
<comment type="similarity">
    <text evidence="1">Belongs to the LysR transcriptional regulatory family.</text>
</comment>
<comment type="caution">
    <text evidence="6">The sequence shown here is derived from an EMBL/GenBank/DDBJ whole genome shotgun (WGS) entry which is preliminary data.</text>
</comment>
<dbReference type="CDD" id="cd08415">
    <property type="entry name" value="PBP2_LysR_opines_like"/>
    <property type="match status" value="1"/>
</dbReference>
<reference evidence="7" key="1">
    <citation type="submission" date="2023-08" db="EMBL/GenBank/DDBJ databases">
        <title>Rhodospirillaceae gen. nov., a novel taxon isolated from the Yangtze River Yuezi River estuary sludge.</title>
        <authorList>
            <person name="Ruan L."/>
        </authorList>
    </citation>
    <scope>NUCLEOTIDE SEQUENCE [LARGE SCALE GENOMIC DNA]</scope>
    <source>
        <strain evidence="7">R-7</strain>
    </source>
</reference>
<dbReference type="InterPro" id="IPR037424">
    <property type="entry name" value="NocR_PBP2"/>
</dbReference>
<name>A0ABU0YVD1_9PROT</name>
<dbReference type="InterPro" id="IPR036388">
    <property type="entry name" value="WH-like_DNA-bd_sf"/>
</dbReference>
<protein>
    <submittedName>
        <fullName evidence="6">LysR substrate-binding domain-containing protein</fullName>
    </submittedName>
</protein>
<accession>A0ABU0YVD1</accession>
<dbReference type="PANTHER" id="PTHR30427:SF1">
    <property type="entry name" value="TRANSCRIPTIONAL ACTIVATOR PROTEIN LYSR"/>
    <property type="match status" value="1"/>
</dbReference>
<dbReference type="SUPFAM" id="SSF46785">
    <property type="entry name" value="Winged helix' DNA-binding domain"/>
    <property type="match status" value="1"/>
</dbReference>
<dbReference type="PANTHER" id="PTHR30427">
    <property type="entry name" value="TRANSCRIPTIONAL ACTIVATOR PROTEIN LYSR"/>
    <property type="match status" value="1"/>
</dbReference>
<dbReference type="EMBL" id="JAUYVI010000016">
    <property type="protein sequence ID" value="MDQ7251671.1"/>
    <property type="molecule type" value="Genomic_DNA"/>
</dbReference>
<dbReference type="InterPro" id="IPR005119">
    <property type="entry name" value="LysR_subst-bd"/>
</dbReference>
<keyword evidence="2" id="KW-0805">Transcription regulation</keyword>
<evidence type="ECO:0000256" key="2">
    <source>
        <dbReference type="ARBA" id="ARBA00023015"/>
    </source>
</evidence>
<feature type="domain" description="HTH lysR-type" evidence="5">
    <location>
        <begin position="6"/>
        <end position="63"/>
    </location>
</feature>
<dbReference type="Gene3D" id="1.10.10.10">
    <property type="entry name" value="Winged helix-like DNA-binding domain superfamily/Winged helix DNA-binding domain"/>
    <property type="match status" value="1"/>
</dbReference>